<dbReference type="STRING" id="91626.A0A0C9MG35"/>
<dbReference type="AlphaFoldDB" id="A0A0C9MG35"/>
<dbReference type="InterPro" id="IPR051181">
    <property type="entry name" value="CAF1_poly(A)_ribonucleases"/>
</dbReference>
<dbReference type="Pfam" id="PF04857">
    <property type="entry name" value="CAF1"/>
    <property type="match status" value="1"/>
</dbReference>
<protein>
    <submittedName>
        <fullName evidence="3">Ribonuclease</fullName>
    </submittedName>
</protein>
<dbReference type="OrthoDB" id="1432093at2759"/>
<feature type="compositionally biased region" description="Acidic residues" evidence="2">
    <location>
        <begin position="557"/>
        <end position="581"/>
    </location>
</feature>
<dbReference type="InterPro" id="IPR012337">
    <property type="entry name" value="RNaseH-like_sf"/>
</dbReference>
<organism evidence="3">
    <name type="scientific">Mucor ambiguus</name>
    <dbReference type="NCBI Taxonomy" id="91626"/>
    <lineage>
        <taxon>Eukaryota</taxon>
        <taxon>Fungi</taxon>
        <taxon>Fungi incertae sedis</taxon>
        <taxon>Mucoromycota</taxon>
        <taxon>Mucoromycotina</taxon>
        <taxon>Mucoromycetes</taxon>
        <taxon>Mucorales</taxon>
        <taxon>Mucorineae</taxon>
        <taxon>Mucoraceae</taxon>
        <taxon>Mucor</taxon>
    </lineage>
</organism>
<dbReference type="EMBL" id="DF836404">
    <property type="protein sequence ID" value="GAN06209.1"/>
    <property type="molecule type" value="Genomic_DNA"/>
</dbReference>
<comment type="similarity">
    <text evidence="1">Belongs to the CAF1 family.</text>
</comment>
<dbReference type="Proteomes" id="UP000053815">
    <property type="component" value="Unassembled WGS sequence"/>
</dbReference>
<dbReference type="SUPFAM" id="SSF53098">
    <property type="entry name" value="Ribonuclease H-like"/>
    <property type="match status" value="1"/>
</dbReference>
<sequence>MWGKLYHAIAQFQGVQQLNENRMLYSASLSSGISSVVVSQPGMSNGLRTTATSITKCLRERSDIKSTSTYKTKKRAHQIFNKARTLKVLTRLIYRGSDQFHACPLEMNQADPMIVLLKRLKRATKSTMEVLRKEFEETLPLIEEAMNEADFIAIDTEFTGLSTPDIQFQHADEISTRYSKLKSCVQEFTIIQYGVCAFRRDPSNGNYIAKPFNFYIFGADTQDVQSRRVFSATPSSLAFLRQNKFDFNKLIEEGIPFYNYTEEGSMFQSTQGTNVVNRRAMIKESDLNKSGRGFLEYNRNSINKWLQGNTEQPLIIQVNSNFYKKLIYQEIQDSKYNGFLQATQRDSKHLQISRLKEEDKRKKAANSPKLNFRAVIELIRKAKCPVVAHNAAFDIFHTVDQFWQYLPQTIDEFKDVTNSMWPNIVDTKYLAEYHPSLKNCFNTSVLGSLFNTVHEELKEAGQDIVMAEGFDRYTGTGNDVEHEAGYDAYMTGVIYLAFVCFIHEKKAEKSDTQVGEKRKRNDSISSSHTSSSSSSAESSSSAVSAESTSKEVPDNTKEDEEEEEEEEGEVSASDSDDSDEEIASKKNSIFMDKAIVPYYGRIYLMRSDIPYINLKGEETMEMITYPNRFYLHNIPAGLTNAAIELLYPSLVPFAVSWINDNNAWIILKDEAKIPLVKTGLLGLSLVQSFLPGCSRQNEGAGYGITKEASRMELITHQQWQTLYGPKKTVNYNSTASILAANNINNKPTIVNNNESVPAGGAGYDELDIPLPPSFATHVKRNRDSTEENQSDQSHTSKARKTE</sequence>
<evidence type="ECO:0000313" key="3">
    <source>
        <dbReference type="EMBL" id="GAN06209.1"/>
    </source>
</evidence>
<dbReference type="InterPro" id="IPR036397">
    <property type="entry name" value="RNaseH_sf"/>
</dbReference>
<evidence type="ECO:0000256" key="1">
    <source>
        <dbReference type="ARBA" id="ARBA00008372"/>
    </source>
</evidence>
<dbReference type="GO" id="GO:0015030">
    <property type="term" value="C:Cajal body"/>
    <property type="evidence" value="ECO:0007669"/>
    <property type="project" value="TreeGrafter"/>
</dbReference>
<dbReference type="InterPro" id="IPR006941">
    <property type="entry name" value="RNase_CAF1"/>
</dbReference>
<dbReference type="GO" id="GO:0000175">
    <property type="term" value="F:3'-5'-RNA exonuclease activity"/>
    <property type="evidence" value="ECO:0007669"/>
    <property type="project" value="TreeGrafter"/>
</dbReference>
<feature type="compositionally biased region" description="Basic and acidic residues" evidence="2">
    <location>
        <begin position="510"/>
        <end position="522"/>
    </location>
</feature>
<dbReference type="Gene3D" id="3.30.420.10">
    <property type="entry name" value="Ribonuclease H-like superfamily/Ribonuclease H"/>
    <property type="match status" value="2"/>
</dbReference>
<dbReference type="PANTHER" id="PTHR15092">
    <property type="entry name" value="POLY A -SPECIFIC RIBONUCLEASE/TARGET OF EGR1, MEMBER 1"/>
    <property type="match status" value="1"/>
</dbReference>
<dbReference type="GO" id="GO:0017069">
    <property type="term" value="F:snRNA binding"/>
    <property type="evidence" value="ECO:0007669"/>
    <property type="project" value="TreeGrafter"/>
</dbReference>
<reference evidence="3" key="1">
    <citation type="submission" date="2014-09" db="EMBL/GenBank/DDBJ databases">
        <title>Draft genome sequence of an oleaginous Mucoromycotina fungus Mucor ambiguus NBRC6742.</title>
        <authorList>
            <person name="Takeda I."/>
            <person name="Yamane N."/>
            <person name="Morita T."/>
            <person name="Tamano K."/>
            <person name="Machida M."/>
            <person name="Baker S."/>
            <person name="Koike H."/>
        </authorList>
    </citation>
    <scope>NUCLEOTIDE SEQUENCE</scope>
    <source>
        <strain evidence="3">NBRC 6742</strain>
    </source>
</reference>
<feature type="compositionally biased region" description="Low complexity" evidence="2">
    <location>
        <begin position="523"/>
        <end position="547"/>
    </location>
</feature>
<evidence type="ECO:0000313" key="4">
    <source>
        <dbReference type="Proteomes" id="UP000053815"/>
    </source>
</evidence>
<keyword evidence="4" id="KW-1185">Reference proteome</keyword>
<proteinExistence type="inferred from homology"/>
<accession>A0A0C9MG35</accession>
<evidence type="ECO:0000256" key="2">
    <source>
        <dbReference type="SAM" id="MobiDB-lite"/>
    </source>
</evidence>
<gene>
    <name evidence="3" type="ORF">MAM1_0115c05689</name>
</gene>
<dbReference type="GO" id="GO:0034472">
    <property type="term" value="P:snRNA 3'-end processing"/>
    <property type="evidence" value="ECO:0007669"/>
    <property type="project" value="TreeGrafter"/>
</dbReference>
<dbReference type="PANTHER" id="PTHR15092:SF37">
    <property type="entry name" value="TARGET OF EGR1 PROTEIN 1"/>
    <property type="match status" value="1"/>
</dbReference>
<feature type="region of interest" description="Disordered" evidence="2">
    <location>
        <begin position="510"/>
        <end position="583"/>
    </location>
</feature>
<feature type="region of interest" description="Disordered" evidence="2">
    <location>
        <begin position="761"/>
        <end position="802"/>
    </location>
</feature>
<name>A0A0C9MG35_9FUNG</name>